<dbReference type="InterPro" id="IPR016155">
    <property type="entry name" value="Mopterin_synth/thiamin_S_b"/>
</dbReference>
<proteinExistence type="predicted"/>
<organism evidence="1 2">
    <name type="scientific">Methylobacterium aquaticum</name>
    <dbReference type="NCBI Taxonomy" id="270351"/>
    <lineage>
        <taxon>Bacteria</taxon>
        <taxon>Pseudomonadati</taxon>
        <taxon>Pseudomonadota</taxon>
        <taxon>Alphaproteobacteria</taxon>
        <taxon>Hyphomicrobiales</taxon>
        <taxon>Methylobacteriaceae</taxon>
        <taxon>Methylobacterium</taxon>
    </lineage>
</organism>
<dbReference type="CDD" id="cd00565">
    <property type="entry name" value="Ubl_ThiS"/>
    <property type="match status" value="1"/>
</dbReference>
<sequence length="70" mass="7462">MKILVNGEPRDSAAATLDALWREETADLDLSGPQGFAIALNGAVVRQRAWAETPLGEGDRVEIVRAMQGG</sequence>
<evidence type="ECO:0000313" key="2">
    <source>
        <dbReference type="Proteomes" id="UP000061432"/>
    </source>
</evidence>
<dbReference type="PANTHER" id="PTHR34472">
    <property type="entry name" value="SULFUR CARRIER PROTEIN THIS"/>
    <property type="match status" value="1"/>
</dbReference>
<dbReference type="InterPro" id="IPR010035">
    <property type="entry name" value="Thi_S"/>
</dbReference>
<dbReference type="RefSeq" id="WP_060848735.1">
    <property type="nucleotide sequence ID" value="NZ_AP014704.1"/>
</dbReference>
<dbReference type="Pfam" id="PF02597">
    <property type="entry name" value="ThiS"/>
    <property type="match status" value="1"/>
</dbReference>
<dbReference type="NCBIfam" id="TIGR01683">
    <property type="entry name" value="thiS"/>
    <property type="match status" value="1"/>
</dbReference>
<dbReference type="InterPro" id="IPR003749">
    <property type="entry name" value="ThiS/MoaD-like"/>
</dbReference>
<dbReference type="PANTHER" id="PTHR34472:SF1">
    <property type="entry name" value="SULFUR CARRIER PROTEIN THIS"/>
    <property type="match status" value="1"/>
</dbReference>
<accession>A0A0C6F560</accession>
<name>A0A0C6F560_9HYPH</name>
<dbReference type="STRING" id="270351.Maq22A_c24800"/>
<dbReference type="Proteomes" id="UP000061432">
    <property type="component" value="Chromosome"/>
</dbReference>
<gene>
    <name evidence="1" type="ORF">Maq22A_c24800</name>
</gene>
<protein>
    <submittedName>
        <fullName evidence="1">Thiamine biosynthesis protein ThiS</fullName>
    </submittedName>
</protein>
<dbReference type="AlphaFoldDB" id="A0A0C6F560"/>
<dbReference type="SUPFAM" id="SSF54285">
    <property type="entry name" value="MoaD/ThiS"/>
    <property type="match status" value="1"/>
</dbReference>
<dbReference type="PATRIC" id="fig|270351.10.peg.4771"/>
<reference evidence="2" key="2">
    <citation type="submission" date="2015-01" db="EMBL/GenBank/DDBJ databases">
        <title>Complete genome sequence of Methylobacterium aquaticum strain 22A.</title>
        <authorList>
            <person name="Tani A."/>
            <person name="Ogura Y."/>
            <person name="Hayashi T."/>
        </authorList>
    </citation>
    <scope>NUCLEOTIDE SEQUENCE [LARGE SCALE GENOMIC DNA]</scope>
    <source>
        <strain evidence="2">MA-22A</strain>
    </source>
</reference>
<evidence type="ECO:0000313" key="1">
    <source>
        <dbReference type="EMBL" id="BAQ47876.1"/>
    </source>
</evidence>
<dbReference type="KEGG" id="maqu:Maq22A_c24800"/>
<dbReference type="EMBL" id="AP014704">
    <property type="protein sequence ID" value="BAQ47876.1"/>
    <property type="molecule type" value="Genomic_DNA"/>
</dbReference>
<dbReference type="Gene3D" id="3.10.20.30">
    <property type="match status" value="1"/>
</dbReference>
<dbReference type="OrthoDB" id="197113at2"/>
<reference evidence="1 2" key="1">
    <citation type="journal article" date="2015" name="Genome Announc.">
        <title>Complete Genome Sequence of Methylobacterium aquaticum Strain 22A, Isolated from Racomitrium japonicum Moss.</title>
        <authorList>
            <person name="Tani A."/>
            <person name="Ogura Y."/>
            <person name="Hayashi T."/>
            <person name="Kimbara K."/>
        </authorList>
    </citation>
    <scope>NUCLEOTIDE SEQUENCE [LARGE SCALE GENOMIC DNA]</scope>
    <source>
        <strain evidence="1 2">MA-22A</strain>
    </source>
</reference>
<dbReference type="InterPro" id="IPR012675">
    <property type="entry name" value="Beta-grasp_dom_sf"/>
</dbReference>